<feature type="binding site" evidence="6">
    <location>
        <begin position="29"/>
        <end position="32"/>
    </location>
    <ligand>
        <name>ATP</name>
        <dbReference type="ChEBI" id="CHEBI:30616"/>
    </ligand>
</feature>
<sequence>MAKEIKFSEDARRLMASGVDKLANAVKVTLGPKGRNVVLEKKFGSPLITNDGVTIAKEIELEDPYENMGAKLVAEVASKTNDVAGDGTTTATVLAQAMIREGLKNVTAGANPMGIRKGIEQAVATAVEELKAISKPIEGKESIAQVAAISSADEEVGQLIAEAMEKVGKDGVVTIEESKGFSTELDVVEGMEFDRGYLSAYMVTDQDKMEAVLEDPYILITDKKISNIQEILPVLEQVVQQSKPLLIIAEDVEGEALATLVVNKLRGTFNVAAVKAPGFGDRRKAMLEDIAILTGGQVITEDLGLDLKSASVEQLGRASKVVVTKETTTIVEGAGDSSNIQGRINQIKAQLEETTSEFDKEKLQERLAKLAGGVAVIKVGAATETELKERKLRIEDALNATRAAVEEGIVSGGGTALLDVYKKVAAIEAEGDVKTGINIVLRALEEPVRQIAENAGLEGSVVVERAKNEEVGIGFNAATGEWVNMVEDGVVDPTKVTRSALQNAASVAAMFLTTEAVVADIPEQDKGGAGMPDMGGMGGMM</sequence>
<name>A0ABW9ZZR0_9BACI</name>
<comment type="caution">
    <text evidence="10">The sequence shown here is derived from an EMBL/GenBank/DDBJ whole genome shotgun (WGS) entry which is preliminary data.</text>
</comment>
<feature type="binding site" evidence="6">
    <location>
        <position position="492"/>
    </location>
    <ligand>
        <name>ATP</name>
        <dbReference type="ChEBI" id="CHEBI:30616"/>
    </ligand>
</feature>
<evidence type="ECO:0000256" key="8">
    <source>
        <dbReference type="RuleBase" id="RU000419"/>
    </source>
</evidence>
<dbReference type="Gene3D" id="1.10.560.10">
    <property type="entry name" value="GroEL-like equatorial domain"/>
    <property type="match status" value="1"/>
</dbReference>
<dbReference type="HAMAP" id="MF_00600">
    <property type="entry name" value="CH60"/>
    <property type="match status" value="1"/>
</dbReference>
<evidence type="ECO:0000256" key="4">
    <source>
        <dbReference type="ARBA" id="ARBA00023186"/>
    </source>
</evidence>
<dbReference type="NCBIfam" id="NF009488">
    <property type="entry name" value="PRK12850.1"/>
    <property type="match status" value="1"/>
</dbReference>
<organism evidence="10 11">
    <name type="scientific">Pallidibacillus pasinlerensis</name>
    <dbReference type="NCBI Taxonomy" id="2703818"/>
    <lineage>
        <taxon>Bacteria</taxon>
        <taxon>Bacillati</taxon>
        <taxon>Bacillota</taxon>
        <taxon>Bacilli</taxon>
        <taxon>Bacillales</taxon>
        <taxon>Bacillaceae</taxon>
        <taxon>Pallidibacillus</taxon>
    </lineage>
</organism>
<reference evidence="10 11" key="1">
    <citation type="submission" date="2020-01" db="EMBL/GenBank/DDBJ databases">
        <title>A novel Bacillus sp. from Pasinler.</title>
        <authorList>
            <person name="Adiguzel A."/>
            <person name="Ay H."/>
            <person name="Baltaci M.O."/>
        </authorList>
    </citation>
    <scope>NUCLEOTIDE SEQUENCE [LARGE SCALE GENOMIC DNA]</scope>
    <source>
        <strain evidence="10 11">P1</strain>
    </source>
</reference>
<dbReference type="NCBIfam" id="NF000592">
    <property type="entry name" value="PRK00013.1"/>
    <property type="match status" value="1"/>
</dbReference>
<dbReference type="RefSeq" id="WP_161919488.1">
    <property type="nucleotide sequence ID" value="NZ_JAACYS010000006.1"/>
</dbReference>
<dbReference type="InterPro" id="IPR018370">
    <property type="entry name" value="Chaperonin_Cpn60_CS"/>
</dbReference>
<dbReference type="SUPFAM" id="SSF54849">
    <property type="entry name" value="GroEL-intermediate domain like"/>
    <property type="match status" value="1"/>
</dbReference>
<dbReference type="Gene3D" id="3.30.260.10">
    <property type="entry name" value="TCP-1-like chaperonin intermediate domain"/>
    <property type="match status" value="1"/>
</dbReference>
<comment type="similarity">
    <text evidence="1 6 7">Belongs to the chaperonin (HSP60) family.</text>
</comment>
<dbReference type="SUPFAM" id="SSF48592">
    <property type="entry name" value="GroEL equatorial domain-like"/>
    <property type="match status" value="1"/>
</dbReference>
<dbReference type="Gene3D" id="3.50.7.10">
    <property type="entry name" value="GroEL"/>
    <property type="match status" value="1"/>
</dbReference>
<comment type="subunit">
    <text evidence="6 8">Forms a cylinder of 14 subunits composed of two heptameric rings stacked back-to-back. Interacts with the co-chaperonin GroES.</text>
</comment>
<feature type="binding site" evidence="6">
    <location>
        <position position="413"/>
    </location>
    <ligand>
        <name>ATP</name>
        <dbReference type="ChEBI" id="CHEBI:30616"/>
    </ligand>
</feature>
<keyword evidence="6" id="KW-0963">Cytoplasm</keyword>
<keyword evidence="5 6" id="KW-0413">Isomerase</keyword>
<accession>A0ABW9ZZR0</accession>
<dbReference type="PANTHER" id="PTHR45633">
    <property type="entry name" value="60 KDA HEAT SHOCK PROTEIN, MITOCHONDRIAL"/>
    <property type="match status" value="1"/>
</dbReference>
<comment type="subcellular location">
    <subcellularLocation>
        <location evidence="6">Cytoplasm</location>
    </subcellularLocation>
</comment>
<dbReference type="NCBIfam" id="TIGR02348">
    <property type="entry name" value="GroEL"/>
    <property type="match status" value="1"/>
</dbReference>
<dbReference type="Proteomes" id="UP000743899">
    <property type="component" value="Unassembled WGS sequence"/>
</dbReference>
<keyword evidence="4 6" id="KW-0143">Chaperone</keyword>
<feature type="coiled-coil region" evidence="9">
    <location>
        <begin position="337"/>
        <end position="364"/>
    </location>
</feature>
<evidence type="ECO:0000256" key="7">
    <source>
        <dbReference type="RuleBase" id="RU000418"/>
    </source>
</evidence>
<dbReference type="Pfam" id="PF00118">
    <property type="entry name" value="Cpn60_TCP1"/>
    <property type="match status" value="1"/>
</dbReference>
<feature type="binding site" evidence="6">
    <location>
        <begin position="86"/>
        <end position="90"/>
    </location>
    <ligand>
        <name>ATP</name>
        <dbReference type="ChEBI" id="CHEBI:30616"/>
    </ligand>
</feature>
<keyword evidence="3 6" id="KW-0067">ATP-binding</keyword>
<protein>
    <recommendedName>
        <fullName evidence="6">Chaperonin GroEL</fullName>
        <ecNumber evidence="6">5.6.1.7</ecNumber>
    </recommendedName>
    <alternativeName>
        <fullName evidence="6">60 kDa chaperonin</fullName>
    </alternativeName>
    <alternativeName>
        <fullName evidence="6">Chaperonin-60</fullName>
        <shortName evidence="6">Cpn60</shortName>
    </alternativeName>
</protein>
<dbReference type="InterPro" id="IPR001844">
    <property type="entry name" value="Cpn60/GroEL"/>
</dbReference>
<dbReference type="NCBIfam" id="NF009487">
    <property type="entry name" value="PRK12849.1"/>
    <property type="match status" value="1"/>
</dbReference>
<dbReference type="CDD" id="cd03344">
    <property type="entry name" value="GroEL"/>
    <property type="match status" value="1"/>
</dbReference>
<dbReference type="SUPFAM" id="SSF52029">
    <property type="entry name" value="GroEL apical domain-like"/>
    <property type="match status" value="1"/>
</dbReference>
<dbReference type="InterPro" id="IPR027410">
    <property type="entry name" value="TCP-1-like_intermed_sf"/>
</dbReference>
<dbReference type="InterPro" id="IPR002423">
    <property type="entry name" value="Cpn60/GroEL/TCP-1"/>
</dbReference>
<keyword evidence="11" id="KW-1185">Reference proteome</keyword>
<evidence type="ECO:0000256" key="3">
    <source>
        <dbReference type="ARBA" id="ARBA00022840"/>
    </source>
</evidence>
<dbReference type="EMBL" id="JAACYS010000006">
    <property type="protein sequence ID" value="NCU16653.1"/>
    <property type="molecule type" value="Genomic_DNA"/>
</dbReference>
<feature type="binding site" evidence="6">
    <location>
        <begin position="476"/>
        <end position="478"/>
    </location>
    <ligand>
        <name>ATP</name>
        <dbReference type="ChEBI" id="CHEBI:30616"/>
    </ligand>
</feature>
<keyword evidence="9" id="KW-0175">Coiled coil</keyword>
<keyword evidence="2 6" id="KW-0547">Nucleotide-binding</keyword>
<evidence type="ECO:0000256" key="9">
    <source>
        <dbReference type="SAM" id="Coils"/>
    </source>
</evidence>
<evidence type="ECO:0000256" key="6">
    <source>
        <dbReference type="HAMAP-Rule" id="MF_00600"/>
    </source>
</evidence>
<evidence type="ECO:0000256" key="1">
    <source>
        <dbReference type="ARBA" id="ARBA00006607"/>
    </source>
</evidence>
<dbReference type="PROSITE" id="PS00296">
    <property type="entry name" value="CHAPERONINS_CPN60"/>
    <property type="match status" value="1"/>
</dbReference>
<comment type="function">
    <text evidence="6 8">Together with its co-chaperonin GroES, plays an essential role in assisting protein folding. The GroEL-GroES system forms a nano-cage that allows encapsulation of the non-native substrate proteins and provides a physical environment optimized to promote and accelerate protein folding.</text>
</comment>
<evidence type="ECO:0000256" key="2">
    <source>
        <dbReference type="ARBA" id="ARBA00022741"/>
    </source>
</evidence>
<dbReference type="NCBIfam" id="NF009489">
    <property type="entry name" value="PRK12851.1"/>
    <property type="match status" value="1"/>
</dbReference>
<evidence type="ECO:0000313" key="10">
    <source>
        <dbReference type="EMBL" id="NCU16653.1"/>
    </source>
</evidence>
<comment type="caution">
    <text evidence="6">Lacks conserved residue(s) required for the propagation of feature annotation.</text>
</comment>
<dbReference type="InterPro" id="IPR027413">
    <property type="entry name" value="GROEL-like_equatorial_sf"/>
</dbReference>
<gene>
    <name evidence="6 10" type="primary">groL</name>
    <name evidence="6" type="synonym">groEL</name>
    <name evidence="10" type="ORF">GW534_02540</name>
</gene>
<dbReference type="EC" id="5.6.1.7" evidence="6"/>
<dbReference type="PRINTS" id="PR00298">
    <property type="entry name" value="CHAPERONIN60"/>
</dbReference>
<dbReference type="InterPro" id="IPR027409">
    <property type="entry name" value="GroEL-like_apical_dom_sf"/>
</dbReference>
<evidence type="ECO:0000256" key="5">
    <source>
        <dbReference type="ARBA" id="ARBA00023235"/>
    </source>
</evidence>
<evidence type="ECO:0000313" key="11">
    <source>
        <dbReference type="Proteomes" id="UP000743899"/>
    </source>
</evidence>
<proteinExistence type="inferred from homology"/>